<dbReference type="PROSITE" id="PS51334">
    <property type="entry name" value="PRONE"/>
    <property type="match status" value="1"/>
</dbReference>
<dbReference type="Proteomes" id="UP000631114">
    <property type="component" value="Unassembled WGS sequence"/>
</dbReference>
<proteinExistence type="predicted"/>
<dbReference type="EMBL" id="JADFTS010000006">
    <property type="protein sequence ID" value="KAF9603911.1"/>
    <property type="molecule type" value="Genomic_DNA"/>
</dbReference>
<organism evidence="5 6">
    <name type="scientific">Coptis chinensis</name>
    <dbReference type="NCBI Taxonomy" id="261450"/>
    <lineage>
        <taxon>Eukaryota</taxon>
        <taxon>Viridiplantae</taxon>
        <taxon>Streptophyta</taxon>
        <taxon>Embryophyta</taxon>
        <taxon>Tracheophyta</taxon>
        <taxon>Spermatophyta</taxon>
        <taxon>Magnoliopsida</taxon>
        <taxon>Ranunculales</taxon>
        <taxon>Ranunculaceae</taxon>
        <taxon>Coptidoideae</taxon>
        <taxon>Coptis</taxon>
    </lineage>
</organism>
<evidence type="ECO:0000256" key="1">
    <source>
        <dbReference type="ARBA" id="ARBA00022658"/>
    </source>
</evidence>
<keyword evidence="1 2" id="KW-0344">Guanine-nucleotide releasing factor</keyword>
<evidence type="ECO:0000313" key="6">
    <source>
        <dbReference type="Proteomes" id="UP000631114"/>
    </source>
</evidence>
<gene>
    <name evidence="5" type="ORF">IFM89_038821</name>
</gene>
<protein>
    <recommendedName>
        <fullName evidence="4">PRONE domain-containing protein</fullName>
    </recommendedName>
</protein>
<dbReference type="InterPro" id="IPR027410">
    <property type="entry name" value="TCP-1-like_intermed_sf"/>
</dbReference>
<evidence type="ECO:0000256" key="2">
    <source>
        <dbReference type="PROSITE-ProRule" id="PRU00663"/>
    </source>
</evidence>
<sequence length="140" mass="15491">MLRQSMSIVRQRTIVLRGRADQFIEEAERSLHSLIYLVGLFAMTMTFHFGRKAMSLTMMDNVGRAMDDKLIARSHGSKLPNECFDKPKIGTAFCLNFSSDVEMMKERFAKLLLGEDMSGGGKGVSSALTLSHAITNLAGV</sequence>
<dbReference type="OrthoDB" id="1053009at2759"/>
<reference evidence="5 6" key="1">
    <citation type="submission" date="2020-10" db="EMBL/GenBank/DDBJ databases">
        <title>The Coptis chinensis genome and diversification of protoberbering-type alkaloids.</title>
        <authorList>
            <person name="Wang B."/>
            <person name="Shu S."/>
            <person name="Song C."/>
            <person name="Liu Y."/>
        </authorList>
    </citation>
    <scope>NUCLEOTIDE SEQUENCE [LARGE SCALE GENOMIC DNA]</scope>
    <source>
        <strain evidence="5">HL-2020</strain>
        <tissue evidence="5">Leaf</tissue>
    </source>
</reference>
<keyword evidence="6" id="KW-1185">Reference proteome</keyword>
<evidence type="ECO:0000259" key="4">
    <source>
        <dbReference type="PROSITE" id="PS51334"/>
    </source>
</evidence>
<dbReference type="GO" id="GO:0005085">
    <property type="term" value="F:guanyl-nucleotide exchange factor activity"/>
    <property type="evidence" value="ECO:0007669"/>
    <property type="project" value="UniProtKB-UniRule"/>
</dbReference>
<name>A0A835LYA1_9MAGN</name>
<dbReference type="InterPro" id="IPR005512">
    <property type="entry name" value="PRONE_dom"/>
</dbReference>
<feature type="domain" description="PRONE" evidence="4">
    <location>
        <begin position="91"/>
        <end position="140"/>
    </location>
</feature>
<dbReference type="PANTHER" id="PTHR33101:SF10">
    <property type="entry name" value="ROP GUANINE NUCLEOTIDE EXCHANGE FACTOR 12"/>
    <property type="match status" value="1"/>
</dbReference>
<dbReference type="Gene3D" id="1.20.58.2010">
    <property type="entry name" value="PRONE domain, subdomain 1"/>
    <property type="match status" value="1"/>
</dbReference>
<dbReference type="SUPFAM" id="SSF54849">
    <property type="entry name" value="GroEL-intermediate domain like"/>
    <property type="match status" value="1"/>
</dbReference>
<keyword evidence="3" id="KW-0472">Membrane</keyword>
<keyword evidence="3" id="KW-0812">Transmembrane</keyword>
<comment type="caution">
    <text evidence="5">The sequence shown here is derived from an EMBL/GenBank/DDBJ whole genome shotgun (WGS) entry which is preliminary data.</text>
</comment>
<dbReference type="Pfam" id="PF03759">
    <property type="entry name" value="PRONE"/>
    <property type="match status" value="1"/>
</dbReference>
<dbReference type="PANTHER" id="PTHR33101">
    <property type="entry name" value="ROP GUANINE NUCLEOTIDE EXCHANGE FACTOR 1"/>
    <property type="match status" value="1"/>
</dbReference>
<evidence type="ECO:0000256" key="3">
    <source>
        <dbReference type="SAM" id="Phobius"/>
    </source>
</evidence>
<dbReference type="InterPro" id="IPR038937">
    <property type="entry name" value="RopGEF"/>
</dbReference>
<evidence type="ECO:0000313" key="5">
    <source>
        <dbReference type="EMBL" id="KAF9603911.1"/>
    </source>
</evidence>
<accession>A0A835LYA1</accession>
<dbReference type="AlphaFoldDB" id="A0A835LYA1"/>
<keyword evidence="3" id="KW-1133">Transmembrane helix</keyword>
<feature type="transmembrane region" description="Helical" evidence="3">
    <location>
        <begin position="33"/>
        <end position="50"/>
    </location>
</feature>